<gene>
    <name evidence="3" type="ordered locus">Varpa_5158</name>
</gene>
<dbReference type="STRING" id="595537.Varpa_5158"/>
<dbReference type="Proteomes" id="UP000008917">
    <property type="component" value="Chromosome"/>
</dbReference>
<keyword evidence="1" id="KW-0812">Transmembrane</keyword>
<feature type="transmembrane region" description="Helical" evidence="1">
    <location>
        <begin position="24"/>
        <end position="50"/>
    </location>
</feature>
<evidence type="ECO:0000259" key="2">
    <source>
        <dbReference type="Pfam" id="PF07811"/>
    </source>
</evidence>
<keyword evidence="1" id="KW-1133">Transmembrane helix</keyword>
<organism evidence="3 4">
    <name type="scientific">Variovorax paradoxus (strain EPS)</name>
    <dbReference type="NCBI Taxonomy" id="595537"/>
    <lineage>
        <taxon>Bacteria</taxon>
        <taxon>Pseudomonadati</taxon>
        <taxon>Pseudomonadota</taxon>
        <taxon>Betaproteobacteria</taxon>
        <taxon>Burkholderiales</taxon>
        <taxon>Comamonadaceae</taxon>
        <taxon>Variovorax</taxon>
    </lineage>
</organism>
<dbReference type="KEGG" id="vpe:Varpa_5158"/>
<feature type="domain" description="TadE-like" evidence="2">
    <location>
        <begin position="24"/>
        <end position="66"/>
    </location>
</feature>
<sequence>MYRPSCKNIMTIPRSHSAAHGQRGIYAIEFAIVFLLFFALLYAIVCYGLVVALRFGLQNAAEDGARAALRYQLNLPARQVEAEAVALLRSNWMPAVVTRDADANVCQVATNNCTSPVCGVAWEDRCQMVVTITATNMRQLLPPLPSFAVPSQLIGQASMLLDGRKQ</sequence>
<reference evidence="4" key="1">
    <citation type="submission" date="2010-12" db="EMBL/GenBank/DDBJ databases">
        <title>Complete sequence of Variovorax paradoxus EPS.</title>
        <authorList>
            <consortium name="US DOE Joint Genome Institute"/>
            <person name="Lucas S."/>
            <person name="Copeland A."/>
            <person name="Lapidus A."/>
            <person name="Cheng J.-F."/>
            <person name="Goodwin L."/>
            <person name="Pitluck S."/>
            <person name="Teshima H."/>
            <person name="Detter J.C."/>
            <person name="Han C."/>
            <person name="Tapia R."/>
            <person name="Land M."/>
            <person name="Hauser L."/>
            <person name="Kyrpides N."/>
            <person name="Ivanova N."/>
            <person name="Ovchinnikova G."/>
            <person name="Orwin P."/>
            <person name="Han J.-I.G."/>
            <person name="Woyke T."/>
        </authorList>
    </citation>
    <scope>NUCLEOTIDE SEQUENCE [LARGE SCALE GENOMIC DNA]</scope>
    <source>
        <strain evidence="4">EPS</strain>
    </source>
</reference>
<dbReference type="eggNOG" id="COG4961">
    <property type="taxonomic scope" value="Bacteria"/>
</dbReference>
<protein>
    <submittedName>
        <fullName evidence="3">TadE family protein</fullName>
    </submittedName>
</protein>
<dbReference type="AlphaFoldDB" id="E6V560"/>
<proteinExistence type="predicted"/>
<name>E6V560_VARPE</name>
<evidence type="ECO:0000313" key="4">
    <source>
        <dbReference type="Proteomes" id="UP000008917"/>
    </source>
</evidence>
<accession>E6V560</accession>
<dbReference type="InterPro" id="IPR012495">
    <property type="entry name" value="TadE-like_dom"/>
</dbReference>
<evidence type="ECO:0000256" key="1">
    <source>
        <dbReference type="SAM" id="Phobius"/>
    </source>
</evidence>
<dbReference type="HOGENOM" id="CLU_129220_0_0_4"/>
<dbReference type="EMBL" id="CP002417">
    <property type="protein sequence ID" value="ADU39314.1"/>
    <property type="molecule type" value="Genomic_DNA"/>
</dbReference>
<reference evidence="3 4" key="2">
    <citation type="journal article" date="2013" name="Genome Announc.">
        <title>Genome of the Root-Associated Plant Growth-Promoting Bacterium Variovorax paradoxus Strain EPS.</title>
        <authorList>
            <person name="Han J.I."/>
            <person name="Spain J.C."/>
            <person name="Leadbetter J.R."/>
            <person name="Ovchinnikova G."/>
            <person name="Goodwin L.A."/>
            <person name="Han C.S."/>
            <person name="Woyke T."/>
            <person name="Davenport K.W."/>
            <person name="Orwin P.M."/>
        </authorList>
    </citation>
    <scope>NUCLEOTIDE SEQUENCE [LARGE SCALE GENOMIC DNA]</scope>
    <source>
        <strain evidence="3 4">EPS</strain>
    </source>
</reference>
<evidence type="ECO:0000313" key="3">
    <source>
        <dbReference type="EMBL" id="ADU39314.1"/>
    </source>
</evidence>
<dbReference type="Pfam" id="PF07811">
    <property type="entry name" value="TadE"/>
    <property type="match status" value="1"/>
</dbReference>
<keyword evidence="1" id="KW-0472">Membrane</keyword>